<sequence length="118" mass="12739">MNIFHKTQKKETRKLPMTGKVKKGFRYYCAAVLSVTAVFAMSTTAFAASDPLTVVNNLSDFIFGFIRAIGLILLGFGIVQVGLSLKSHDPSQRANGFLTLAGGIIIVFAKEILTLITG</sequence>
<evidence type="ECO:0000256" key="1">
    <source>
        <dbReference type="SAM" id="Phobius"/>
    </source>
</evidence>
<dbReference type="Proteomes" id="UP000095350">
    <property type="component" value="Unassembled WGS sequence"/>
</dbReference>
<dbReference type="RefSeq" id="WP_055194925.1">
    <property type="nucleotide sequence ID" value="NZ_CABIYH010000019.1"/>
</dbReference>
<feature type="transmembrane region" description="Helical" evidence="1">
    <location>
        <begin position="97"/>
        <end position="116"/>
    </location>
</feature>
<name>A0A173V620_9FIRM</name>
<dbReference type="OrthoDB" id="9797238at2"/>
<dbReference type="InterPro" id="IPR007039">
    <property type="entry name" value="TrbC/VirB2"/>
</dbReference>
<evidence type="ECO:0000256" key="2">
    <source>
        <dbReference type="SAM" id="SignalP"/>
    </source>
</evidence>
<keyword evidence="1" id="KW-0472">Membrane</keyword>
<dbReference type="STRING" id="166486.ERS852572_02546"/>
<dbReference type="Pfam" id="PF04956">
    <property type="entry name" value="TrbC"/>
    <property type="match status" value="1"/>
</dbReference>
<keyword evidence="1" id="KW-1133">Transmembrane helix</keyword>
<feature type="signal peptide" evidence="2">
    <location>
        <begin position="1"/>
        <end position="47"/>
    </location>
</feature>
<evidence type="ECO:0000313" key="3">
    <source>
        <dbReference type="EMBL" id="CUN21665.1"/>
    </source>
</evidence>
<organism evidence="3 4">
    <name type="scientific">Roseburia intestinalis</name>
    <dbReference type="NCBI Taxonomy" id="166486"/>
    <lineage>
        <taxon>Bacteria</taxon>
        <taxon>Bacillati</taxon>
        <taxon>Bacillota</taxon>
        <taxon>Clostridia</taxon>
        <taxon>Lachnospirales</taxon>
        <taxon>Lachnospiraceae</taxon>
        <taxon>Roseburia</taxon>
    </lineage>
</organism>
<dbReference type="PaxDb" id="166486-ERS852572_02546"/>
<dbReference type="EMBL" id="CYXZ01000019">
    <property type="protein sequence ID" value="CUN21665.1"/>
    <property type="molecule type" value="Genomic_DNA"/>
</dbReference>
<reference evidence="3 4" key="1">
    <citation type="submission" date="2015-09" db="EMBL/GenBank/DDBJ databases">
        <authorList>
            <consortium name="Pathogen Informatics"/>
        </authorList>
    </citation>
    <scope>NUCLEOTIDE SEQUENCE [LARGE SCALE GENOMIC DNA]</scope>
    <source>
        <strain evidence="3 4">2789STDY5834960</strain>
    </source>
</reference>
<accession>A0A173V620</accession>
<keyword evidence="1" id="KW-0812">Transmembrane</keyword>
<dbReference type="AlphaFoldDB" id="A0A173V620"/>
<feature type="transmembrane region" description="Helical" evidence="1">
    <location>
        <begin position="63"/>
        <end position="85"/>
    </location>
</feature>
<feature type="chain" id="PRO_5008013564" evidence="2">
    <location>
        <begin position="48"/>
        <end position="118"/>
    </location>
</feature>
<gene>
    <name evidence="3" type="ORF">ERS852572_02546</name>
</gene>
<evidence type="ECO:0000313" key="4">
    <source>
        <dbReference type="Proteomes" id="UP000095350"/>
    </source>
</evidence>
<keyword evidence="2" id="KW-0732">Signal</keyword>
<proteinExistence type="predicted"/>
<protein>
    <submittedName>
        <fullName evidence="3">TrbC/VIRB2 family</fullName>
    </submittedName>
</protein>